<evidence type="ECO:0000256" key="1">
    <source>
        <dbReference type="SAM" id="MobiDB-lite"/>
    </source>
</evidence>
<accession>A0A843WEH2</accession>
<protein>
    <submittedName>
        <fullName evidence="2">Uncharacterized protein</fullName>
    </submittedName>
</protein>
<name>A0A843WEH2_COLES</name>
<dbReference type="EMBL" id="NMUH01002664">
    <property type="protein sequence ID" value="MQM01350.1"/>
    <property type="molecule type" value="Genomic_DNA"/>
</dbReference>
<keyword evidence="3" id="KW-1185">Reference proteome</keyword>
<proteinExistence type="predicted"/>
<dbReference type="AlphaFoldDB" id="A0A843WEH2"/>
<organism evidence="2 3">
    <name type="scientific">Colocasia esculenta</name>
    <name type="common">Wild taro</name>
    <name type="synonym">Arum esculentum</name>
    <dbReference type="NCBI Taxonomy" id="4460"/>
    <lineage>
        <taxon>Eukaryota</taxon>
        <taxon>Viridiplantae</taxon>
        <taxon>Streptophyta</taxon>
        <taxon>Embryophyta</taxon>
        <taxon>Tracheophyta</taxon>
        <taxon>Spermatophyta</taxon>
        <taxon>Magnoliopsida</taxon>
        <taxon>Liliopsida</taxon>
        <taxon>Araceae</taxon>
        <taxon>Aroideae</taxon>
        <taxon>Colocasieae</taxon>
        <taxon>Colocasia</taxon>
    </lineage>
</organism>
<evidence type="ECO:0000313" key="2">
    <source>
        <dbReference type="EMBL" id="MQM01350.1"/>
    </source>
</evidence>
<reference evidence="2" key="1">
    <citation type="submission" date="2017-07" db="EMBL/GenBank/DDBJ databases">
        <title>Taro Niue Genome Assembly and Annotation.</title>
        <authorList>
            <person name="Atibalentja N."/>
            <person name="Keating K."/>
            <person name="Fields C.J."/>
        </authorList>
    </citation>
    <scope>NUCLEOTIDE SEQUENCE</scope>
    <source>
        <strain evidence="2">Niue_2</strain>
        <tissue evidence="2">Leaf</tissue>
    </source>
</reference>
<gene>
    <name evidence="2" type="ORF">Taro_034099</name>
</gene>
<evidence type="ECO:0000313" key="3">
    <source>
        <dbReference type="Proteomes" id="UP000652761"/>
    </source>
</evidence>
<feature type="region of interest" description="Disordered" evidence="1">
    <location>
        <begin position="1"/>
        <end position="60"/>
    </location>
</feature>
<comment type="caution">
    <text evidence="2">The sequence shown here is derived from an EMBL/GenBank/DDBJ whole genome shotgun (WGS) entry which is preliminary data.</text>
</comment>
<dbReference type="Proteomes" id="UP000652761">
    <property type="component" value="Unassembled WGS sequence"/>
</dbReference>
<sequence>MTSSRTEFLTVRLLSNGRASAGRRRRGGSRSPRETSQQRQGARRAEKMGRVPGSVGGDLENRVTNQAKVFFASWPVEGVEVNPQS</sequence>